<evidence type="ECO:0000256" key="4">
    <source>
        <dbReference type="ARBA" id="ARBA00022840"/>
    </source>
</evidence>
<dbReference type="GO" id="GO:0016887">
    <property type="term" value="F:ATP hydrolysis activity"/>
    <property type="evidence" value="ECO:0007669"/>
    <property type="project" value="InterPro"/>
</dbReference>
<dbReference type="InterPro" id="IPR003439">
    <property type="entry name" value="ABC_transporter-like_ATP-bd"/>
</dbReference>
<dbReference type="PROSITE" id="PS50893">
    <property type="entry name" value="ABC_TRANSPORTER_2"/>
    <property type="match status" value="1"/>
</dbReference>
<dbReference type="CDD" id="cd03293">
    <property type="entry name" value="ABC_NrtD_SsuB_transporters"/>
    <property type="match status" value="1"/>
</dbReference>
<dbReference type="Proteomes" id="UP000526892">
    <property type="component" value="Unassembled WGS sequence"/>
</dbReference>
<proteinExistence type="inferred from homology"/>
<dbReference type="InterPro" id="IPR003593">
    <property type="entry name" value="AAA+_ATPase"/>
</dbReference>
<dbReference type="RefSeq" id="WP_082072613.1">
    <property type="nucleotide sequence ID" value="NZ_CAXBPG010000002.1"/>
</dbReference>
<name>A0A7Z0RX41_9GAMM</name>
<keyword evidence="4 6" id="KW-0067">ATP-binding</keyword>
<keyword evidence="7" id="KW-1185">Reference proteome</keyword>
<dbReference type="PANTHER" id="PTHR42788:SF2">
    <property type="entry name" value="ABC TRANSPORTER ATP-BINDING PROTEIN"/>
    <property type="match status" value="1"/>
</dbReference>
<comment type="similarity">
    <text evidence="1">Belongs to the ABC transporter superfamily.</text>
</comment>
<evidence type="ECO:0000256" key="3">
    <source>
        <dbReference type="ARBA" id="ARBA00022741"/>
    </source>
</evidence>
<dbReference type="InterPro" id="IPR017871">
    <property type="entry name" value="ABC_transporter-like_CS"/>
</dbReference>
<comment type="caution">
    <text evidence="6">The sequence shown here is derived from an EMBL/GenBank/DDBJ whole genome shotgun (WGS) entry which is preliminary data.</text>
</comment>
<sequence length="281" mass="31154">MNSSIAVPISPNAKLNDQEMLRQSVISLSGVKKAFTSPSGESIPVIEDITLDIKQEEFISIVGPSGCGKSTMFNIIASLLEPSDGSITLRGRDPACGARIGYMLQRDLLFPWRTIIDNVCLGLEIQGVAKAKRYAMAREQLARYGLADFADQYPSTLSGGMRQRVALIRTLITDPDLILLDEPFSALDYQTRLVLEEEIVSILKEHHKTVVLITHDIGEAIAMSDRVAVMTQRPTSVKKIYDVGLSRELGSCLKARSDTRYQRYFDSIWDDLDIQISGAEQ</sequence>
<feature type="domain" description="ABC transporter" evidence="5">
    <location>
        <begin position="26"/>
        <end position="257"/>
    </location>
</feature>
<evidence type="ECO:0000313" key="7">
    <source>
        <dbReference type="Proteomes" id="UP000526892"/>
    </source>
</evidence>
<gene>
    <name evidence="6" type="ORF">HZS80_04225</name>
</gene>
<dbReference type="SMART" id="SM00382">
    <property type="entry name" value="AAA"/>
    <property type="match status" value="1"/>
</dbReference>
<evidence type="ECO:0000256" key="1">
    <source>
        <dbReference type="ARBA" id="ARBA00005417"/>
    </source>
</evidence>
<organism evidence="6 7">
    <name type="scientific">Vreelandella glaciei</name>
    <dbReference type="NCBI Taxonomy" id="186761"/>
    <lineage>
        <taxon>Bacteria</taxon>
        <taxon>Pseudomonadati</taxon>
        <taxon>Pseudomonadota</taxon>
        <taxon>Gammaproteobacteria</taxon>
        <taxon>Oceanospirillales</taxon>
        <taxon>Halomonadaceae</taxon>
        <taxon>Vreelandella</taxon>
    </lineage>
</organism>
<reference evidence="6 7" key="1">
    <citation type="journal article" date="2003" name="Extremophiles">
        <title>Halomonas glaciei sp. nov. isolated from fast ice of Adelie Land, Antarctica.</title>
        <authorList>
            <person name="Reddy G.S."/>
            <person name="Raghavan P.U."/>
            <person name="Sarita N.B."/>
            <person name="Prakash J.S."/>
            <person name="Nagesh N."/>
            <person name="Delille D."/>
            <person name="Shivaji S."/>
        </authorList>
    </citation>
    <scope>NUCLEOTIDE SEQUENCE [LARGE SCALE GENOMIC DNA]</scope>
    <source>
        <strain evidence="6 7">DD39</strain>
    </source>
</reference>
<dbReference type="AlphaFoldDB" id="A0A7Z0RX41"/>
<keyword evidence="2" id="KW-0813">Transport</keyword>
<accession>A0A7Z0RX41</accession>
<dbReference type="InterPro" id="IPR027417">
    <property type="entry name" value="P-loop_NTPase"/>
</dbReference>
<evidence type="ECO:0000256" key="2">
    <source>
        <dbReference type="ARBA" id="ARBA00022448"/>
    </source>
</evidence>
<dbReference type="InterPro" id="IPR050166">
    <property type="entry name" value="ABC_transporter_ATP-bind"/>
</dbReference>
<dbReference type="PANTHER" id="PTHR42788">
    <property type="entry name" value="TAURINE IMPORT ATP-BINDING PROTEIN-RELATED"/>
    <property type="match status" value="1"/>
</dbReference>
<dbReference type="GO" id="GO:0005524">
    <property type="term" value="F:ATP binding"/>
    <property type="evidence" value="ECO:0007669"/>
    <property type="project" value="UniProtKB-KW"/>
</dbReference>
<evidence type="ECO:0000259" key="5">
    <source>
        <dbReference type="PROSITE" id="PS50893"/>
    </source>
</evidence>
<dbReference type="Gene3D" id="3.40.50.300">
    <property type="entry name" value="P-loop containing nucleotide triphosphate hydrolases"/>
    <property type="match status" value="1"/>
</dbReference>
<keyword evidence="3" id="KW-0547">Nucleotide-binding</keyword>
<dbReference type="Pfam" id="PF00005">
    <property type="entry name" value="ABC_tran"/>
    <property type="match status" value="1"/>
</dbReference>
<protein>
    <submittedName>
        <fullName evidence="6">ABC transporter ATP-binding protein</fullName>
    </submittedName>
</protein>
<dbReference type="EMBL" id="JACCDE010000004">
    <property type="protein sequence ID" value="NYS76934.1"/>
    <property type="molecule type" value="Genomic_DNA"/>
</dbReference>
<evidence type="ECO:0000313" key="6">
    <source>
        <dbReference type="EMBL" id="NYS76934.1"/>
    </source>
</evidence>
<dbReference type="PROSITE" id="PS00211">
    <property type="entry name" value="ABC_TRANSPORTER_1"/>
    <property type="match status" value="1"/>
</dbReference>
<dbReference type="SUPFAM" id="SSF52540">
    <property type="entry name" value="P-loop containing nucleoside triphosphate hydrolases"/>
    <property type="match status" value="1"/>
</dbReference>